<dbReference type="PANTHER" id="PTHR30529">
    <property type="entry name" value="CYTOCHROME B561"/>
    <property type="match status" value="1"/>
</dbReference>
<evidence type="ECO:0000313" key="19">
    <source>
        <dbReference type="Proteomes" id="UP000222768"/>
    </source>
</evidence>
<dbReference type="InterPro" id="IPR016174">
    <property type="entry name" value="Di-haem_cyt_TM"/>
</dbReference>
<feature type="transmembrane region" description="Helical" evidence="13">
    <location>
        <begin position="89"/>
        <end position="112"/>
    </location>
</feature>
<evidence type="ECO:0000313" key="17">
    <source>
        <dbReference type="EMBL" id="PHH05094.1"/>
    </source>
</evidence>
<dbReference type="GO" id="GO:0009055">
    <property type="term" value="F:electron transfer activity"/>
    <property type="evidence" value="ECO:0007669"/>
    <property type="project" value="InterPro"/>
</dbReference>
<evidence type="ECO:0000256" key="1">
    <source>
        <dbReference type="ARBA" id="ARBA00001970"/>
    </source>
</evidence>
<dbReference type="Proteomes" id="UP001357437">
    <property type="component" value="Unassembled WGS sequence"/>
</dbReference>
<dbReference type="InterPro" id="IPR052168">
    <property type="entry name" value="Cytochrome_b561_oxidase"/>
</dbReference>
<evidence type="ECO:0000313" key="15">
    <source>
        <dbReference type="EMBL" id="MDC6637602.1"/>
    </source>
</evidence>
<keyword evidence="9 13" id="KW-1133">Transmembrane helix</keyword>
<evidence type="ECO:0000256" key="8">
    <source>
        <dbReference type="ARBA" id="ARBA00022982"/>
    </source>
</evidence>
<keyword evidence="4" id="KW-1003">Cell membrane</keyword>
<evidence type="ECO:0000256" key="4">
    <source>
        <dbReference type="ARBA" id="ARBA00022475"/>
    </source>
</evidence>
<organism evidence="18 20">
    <name type="scientific">Leclercia adecarboxylata</name>
    <dbReference type="NCBI Taxonomy" id="83655"/>
    <lineage>
        <taxon>Bacteria</taxon>
        <taxon>Pseudomonadati</taxon>
        <taxon>Pseudomonadota</taxon>
        <taxon>Gammaproteobacteria</taxon>
        <taxon>Enterobacterales</taxon>
        <taxon>Enterobacteriaceae</taxon>
        <taxon>Leclercia</taxon>
    </lineage>
</organism>
<comment type="subcellular location">
    <subcellularLocation>
        <location evidence="2">Cell membrane</location>
        <topology evidence="2">Multi-pass membrane protein</topology>
    </subcellularLocation>
</comment>
<dbReference type="RefSeq" id="WP_032612480.1">
    <property type="nucleotide sequence ID" value="NZ_CBCXZU010000009.1"/>
</dbReference>
<dbReference type="Proteomes" id="UP000310719">
    <property type="component" value="Chromosome"/>
</dbReference>
<dbReference type="Pfam" id="PF01292">
    <property type="entry name" value="Ni_hydr_CYTB"/>
    <property type="match status" value="1"/>
</dbReference>
<feature type="transmembrane region" description="Helical" evidence="13">
    <location>
        <begin position="20"/>
        <end position="39"/>
    </location>
</feature>
<dbReference type="STRING" id="83655.APT61_07560"/>
<reference evidence="16 21" key="5">
    <citation type="submission" date="2024-01" db="EMBL/GenBank/DDBJ databases">
        <title>Comparative Genomics of Leclercia adecarboxylata Strains Isolated from Several Sources.</title>
        <authorList>
            <person name="Yescas-Zazueta V."/>
            <person name="Balbuena-Alonso M.G."/>
            <person name="Valencia D."/>
            <person name="Mendez-Pfeiffer P.A."/>
            <person name="Ballesteros-Monrreal M.G."/>
            <person name="Rocha-Gracia R.D.C."/>
            <person name="Barrios-Villa E."/>
        </authorList>
    </citation>
    <scope>NUCLEOTIDE SEQUENCE [LARGE SCALE GENOMIC DNA]</scope>
    <source>
        <strain evidence="16 21">33MEM</strain>
    </source>
</reference>
<dbReference type="GeneID" id="30331752"/>
<evidence type="ECO:0000259" key="14">
    <source>
        <dbReference type="Pfam" id="PF01292"/>
    </source>
</evidence>
<keyword evidence="5" id="KW-0349">Heme</keyword>
<dbReference type="OrthoDB" id="1247465at2"/>
<dbReference type="EMBL" id="LR590464">
    <property type="protein sequence ID" value="VTP71464.1"/>
    <property type="molecule type" value="Genomic_DNA"/>
</dbReference>
<dbReference type="GO" id="GO:0046872">
    <property type="term" value="F:metal ion binding"/>
    <property type="evidence" value="ECO:0007669"/>
    <property type="project" value="UniProtKB-KW"/>
</dbReference>
<keyword evidence="6 13" id="KW-0812">Transmembrane</keyword>
<reference evidence="15" key="4">
    <citation type="journal article" date="2023" name="Genes Genomics">
        <title>Genomic insights of Leclercia adecarboxylata strains linked to an outbreak in public hospitals in Mexico.</title>
        <authorList>
            <person name="Barrios-Villa E."/>
            <person name="Pacheco-Flores B."/>
            <person name="Lozano-Zarain P."/>
            <person name="Del Campo-Ortega R."/>
            <person name="de Jesus Ascencio-Montiel I."/>
            <person name="Gonzalez-Leon M."/>
            <person name="Camorlinga-Ponce M."/>
            <person name="Gaytan Cervantes F.J."/>
            <person name="Gonzalez Torres C."/>
            <person name="Aguilar E."/>
            <person name="Gonzalez Ibarra J."/>
            <person name="Torres Lopez F.J."/>
            <person name="Rosas-Vargas H."/>
            <person name="Gonzalez-Bonilla C.R."/>
            <person name="Del Carmen Rocha-Gracia R."/>
        </authorList>
    </citation>
    <scope>NUCLEOTIDE SEQUENCE</scope>
    <source>
        <strain evidence="15">Lac40</strain>
    </source>
</reference>
<dbReference type="SUPFAM" id="SSF81342">
    <property type="entry name" value="Transmembrane di-heme cytochromes"/>
    <property type="match status" value="1"/>
</dbReference>
<dbReference type="GO" id="GO:0020037">
    <property type="term" value="F:heme binding"/>
    <property type="evidence" value="ECO:0007669"/>
    <property type="project" value="TreeGrafter"/>
</dbReference>
<feature type="domain" description="Cytochrome b561 bacterial/Ni-hydrogenase" evidence="14">
    <location>
        <begin position="10"/>
        <end position="175"/>
    </location>
</feature>
<feature type="transmembrane region" description="Helical" evidence="13">
    <location>
        <begin position="45"/>
        <end position="69"/>
    </location>
</feature>
<name>A0A3E2A0U9_9ENTR</name>
<evidence type="ECO:0000256" key="2">
    <source>
        <dbReference type="ARBA" id="ARBA00004651"/>
    </source>
</evidence>
<dbReference type="Proteomes" id="UP001149314">
    <property type="component" value="Unassembled WGS sequence"/>
</dbReference>
<dbReference type="EMBL" id="PDLK01000002">
    <property type="protein sequence ID" value="PHH05094.1"/>
    <property type="molecule type" value="Genomic_DNA"/>
</dbReference>
<evidence type="ECO:0000256" key="13">
    <source>
        <dbReference type="SAM" id="Phobius"/>
    </source>
</evidence>
<keyword evidence="10" id="KW-0408">Iron</keyword>
<keyword evidence="21" id="KW-1185">Reference proteome</keyword>
<evidence type="ECO:0000313" key="18">
    <source>
        <dbReference type="EMBL" id="VTP71464.1"/>
    </source>
</evidence>
<dbReference type="PANTHER" id="PTHR30529:SF1">
    <property type="entry name" value="CYTOCHROME B561 HOMOLOG 2"/>
    <property type="match status" value="1"/>
</dbReference>
<evidence type="ECO:0000256" key="12">
    <source>
        <dbReference type="ARBA" id="ARBA00037975"/>
    </source>
</evidence>
<evidence type="ECO:0000256" key="11">
    <source>
        <dbReference type="ARBA" id="ARBA00023136"/>
    </source>
</evidence>
<evidence type="ECO:0000256" key="6">
    <source>
        <dbReference type="ARBA" id="ARBA00022692"/>
    </source>
</evidence>
<dbReference type="KEGG" id="lax:APT61_07560"/>
<reference evidence="19" key="2">
    <citation type="submission" date="2017-09" db="EMBL/GenBank/DDBJ databases">
        <title>FDA dAtabase for Regulatory Grade micrObial Sequences (FDA-ARGOS): Supporting development and validation of Infectious Disease Dx tests.</title>
        <authorList>
            <person name="Minogue T."/>
            <person name="Wolcott M."/>
            <person name="Wasieloski L."/>
            <person name="Aguilar W."/>
            <person name="Moore D."/>
            <person name="Tallon L."/>
            <person name="Sadzewicz L."/>
            <person name="Ott S."/>
            <person name="Zhao X."/>
            <person name="Nagaraj S."/>
            <person name="Vavikolanu K."/>
            <person name="Aluvathingal J."/>
            <person name="Nadendla S."/>
            <person name="Sichtig H."/>
        </authorList>
    </citation>
    <scope>NUCLEOTIDE SEQUENCE [LARGE SCALE GENOMIC DNA]</scope>
    <source>
        <strain evidence="19">FDAARGOS_404</strain>
    </source>
</reference>
<keyword evidence="11 13" id="KW-0472">Membrane</keyword>
<keyword evidence="7" id="KW-0479">Metal-binding</keyword>
<evidence type="ECO:0000313" key="20">
    <source>
        <dbReference type="Proteomes" id="UP000310719"/>
    </source>
</evidence>
<sequence>MYASRRVANRYDPFSRLLHWVVAAVIIYAMCMGYILHALEGTRWFHFFSVLNMSLGTMATPIMLVRFIWRFFRPSVPYPDSVAGRKKQLVVFLHEIFYLTIMLVLVSGFLMLHKDYQFFGLLHVSRPVNVDVINDFFFKIHRVSCITLGVILFMHVAAVIRYTLQGQGEILRRML</sequence>
<comment type="similarity">
    <text evidence="12">Belongs to the cytochrome b561 family.</text>
</comment>
<dbReference type="AlphaFoldDB" id="A0A3E2A0U9"/>
<dbReference type="EMBL" id="JAOURS010000004">
    <property type="protein sequence ID" value="MDC6637602.1"/>
    <property type="molecule type" value="Genomic_DNA"/>
</dbReference>
<dbReference type="GO" id="GO:0005886">
    <property type="term" value="C:plasma membrane"/>
    <property type="evidence" value="ECO:0007669"/>
    <property type="project" value="UniProtKB-SubCell"/>
</dbReference>
<feature type="transmembrane region" description="Helical" evidence="13">
    <location>
        <begin position="140"/>
        <end position="164"/>
    </location>
</feature>
<evidence type="ECO:0000256" key="9">
    <source>
        <dbReference type="ARBA" id="ARBA00022989"/>
    </source>
</evidence>
<keyword evidence="3" id="KW-0813">Transport</keyword>
<keyword evidence="8" id="KW-0249">Electron transport</keyword>
<dbReference type="InterPro" id="IPR011577">
    <property type="entry name" value="Cyt_b561_bac/Ni-Hgenase"/>
</dbReference>
<dbReference type="GO" id="GO:0022904">
    <property type="term" value="P:respiratory electron transport chain"/>
    <property type="evidence" value="ECO:0007669"/>
    <property type="project" value="InterPro"/>
</dbReference>
<comment type="cofactor">
    <cofactor evidence="1">
        <name>heme b</name>
        <dbReference type="ChEBI" id="CHEBI:60344"/>
    </cofactor>
</comment>
<evidence type="ECO:0000256" key="10">
    <source>
        <dbReference type="ARBA" id="ARBA00023004"/>
    </source>
</evidence>
<evidence type="ECO:0000256" key="3">
    <source>
        <dbReference type="ARBA" id="ARBA00022448"/>
    </source>
</evidence>
<accession>A0A3E2A0U9</accession>
<protein>
    <submittedName>
        <fullName evidence="17 18">Cytochrome B</fullName>
    </submittedName>
    <submittedName>
        <fullName evidence="15">Cytochrome b/b6 domain-containing protein</fullName>
    </submittedName>
</protein>
<evidence type="ECO:0000256" key="5">
    <source>
        <dbReference type="ARBA" id="ARBA00022617"/>
    </source>
</evidence>
<reference evidence="17" key="1">
    <citation type="submission" date="2017-09" db="EMBL/GenBank/DDBJ databases">
        <title>FDA dAtabase for Regulatory Grade micrObial Sequences (FDA-ARGOS): Supporting development and validation of Infectious Disease Dx tests.</title>
        <authorList>
            <person name="Minogue T."/>
            <person name="Wolcott M."/>
            <person name="Wasieloski L."/>
            <person name="Aguilar W."/>
            <person name="Moore D."/>
            <person name="Tallon L.J."/>
            <person name="Sadzewicz L."/>
            <person name="Ott S."/>
            <person name="Zhao X."/>
            <person name="Nagaraj S."/>
            <person name="Vavikolanu K."/>
            <person name="Aluvathingal J."/>
            <person name="Nadendla S."/>
            <person name="Sichtig H."/>
        </authorList>
    </citation>
    <scope>NUCLEOTIDE SEQUENCE</scope>
    <source>
        <strain evidence="17">FDAARGOS_404</strain>
    </source>
</reference>
<evidence type="ECO:0000313" key="21">
    <source>
        <dbReference type="Proteomes" id="UP001357437"/>
    </source>
</evidence>
<proteinExistence type="inferred from homology"/>
<gene>
    <name evidence="17" type="ORF">CRX53_14575</name>
    <name evidence="18" type="ORF">NCTC13032_04938</name>
    <name evidence="15" type="ORF">OEZ79_05075</name>
    <name evidence="16" type="ORF">VOF76_01010</name>
</gene>
<reference evidence="18 20" key="3">
    <citation type="submission" date="2019-05" db="EMBL/GenBank/DDBJ databases">
        <authorList>
            <consortium name="Pathogen Informatics"/>
        </authorList>
    </citation>
    <scope>NUCLEOTIDE SEQUENCE [LARGE SCALE GENOMIC DNA]</scope>
    <source>
        <strain evidence="18 20">NCTC13032</strain>
    </source>
</reference>
<dbReference type="Proteomes" id="UP000222768">
    <property type="component" value="Unassembled WGS sequence"/>
</dbReference>
<dbReference type="EMBL" id="JAYMCU010000001">
    <property type="protein sequence ID" value="MEC3934742.1"/>
    <property type="molecule type" value="Genomic_DNA"/>
</dbReference>
<evidence type="ECO:0000256" key="7">
    <source>
        <dbReference type="ARBA" id="ARBA00022723"/>
    </source>
</evidence>
<evidence type="ECO:0000313" key="16">
    <source>
        <dbReference type="EMBL" id="MEC3934742.1"/>
    </source>
</evidence>